<protein>
    <submittedName>
        <fullName evidence="2">Uncharacterized protein</fullName>
    </submittedName>
</protein>
<accession>A0A238Z502</accession>
<organism evidence="2 3">
    <name type="scientific">Actinoplanes regularis</name>
    <dbReference type="NCBI Taxonomy" id="52697"/>
    <lineage>
        <taxon>Bacteria</taxon>
        <taxon>Bacillati</taxon>
        <taxon>Actinomycetota</taxon>
        <taxon>Actinomycetes</taxon>
        <taxon>Micromonosporales</taxon>
        <taxon>Micromonosporaceae</taxon>
        <taxon>Actinoplanes</taxon>
    </lineage>
</organism>
<feature type="compositionally biased region" description="Basic and acidic residues" evidence="1">
    <location>
        <begin position="416"/>
        <end position="428"/>
    </location>
</feature>
<dbReference type="AlphaFoldDB" id="A0A238Z502"/>
<feature type="region of interest" description="Disordered" evidence="1">
    <location>
        <begin position="377"/>
        <end position="428"/>
    </location>
</feature>
<name>A0A238Z502_9ACTN</name>
<proteinExistence type="predicted"/>
<dbReference type="Proteomes" id="UP000198415">
    <property type="component" value="Unassembled WGS sequence"/>
</dbReference>
<gene>
    <name evidence="2" type="ORF">SAMN06264365_105450</name>
</gene>
<reference evidence="2 3" key="1">
    <citation type="submission" date="2017-06" db="EMBL/GenBank/DDBJ databases">
        <authorList>
            <person name="Kim H.J."/>
            <person name="Triplett B.A."/>
        </authorList>
    </citation>
    <scope>NUCLEOTIDE SEQUENCE [LARGE SCALE GENOMIC DNA]</scope>
    <source>
        <strain evidence="2 3">DSM 43151</strain>
    </source>
</reference>
<sequence length="428" mass="46627">MPSYISSAGIAQRMLGYGSTSRKNVLGRVQIPVVPGATARARPRPDRKVQFGEQISTRRTGLRAGVPAVDRHKGPTSTLAFVGKLAPELAPPAVGYGPRQPPVAEHVLHGQILDHDQISASHQAGAGLVQQVSAGVADLTMRTSDLGLGFAPIRGPVPAAGQPPLVTRETASLTFQVPRVADPLAIGCHREVLNAEVDANVMPGRLDRGRLVGVNGERHIPTAIRLAGDRDHARIQANQVDTRPRPSHRQRPVNLRDMQLAILHPEPRAGVVRRLPAVTALEPWIPRSAVEEAFESGVLMAQPLPQRDAGHFGQKRQLLRLLPVCQRRVSLLVRGRLTTQAVGRTSVGESLVPHQAYTSKGAVEHRSLFRCRVSPTPVRRTHVRKSTTDGRQRATYRRPPNHLLESSASGGVRIPPRHETQDTLRRVR</sequence>
<keyword evidence="3" id="KW-1185">Reference proteome</keyword>
<evidence type="ECO:0000256" key="1">
    <source>
        <dbReference type="SAM" id="MobiDB-lite"/>
    </source>
</evidence>
<evidence type="ECO:0000313" key="2">
    <source>
        <dbReference type="EMBL" id="SNR78525.1"/>
    </source>
</evidence>
<evidence type="ECO:0000313" key="3">
    <source>
        <dbReference type="Proteomes" id="UP000198415"/>
    </source>
</evidence>
<dbReference type="EMBL" id="FZNR01000005">
    <property type="protein sequence ID" value="SNR78525.1"/>
    <property type="molecule type" value="Genomic_DNA"/>
</dbReference>